<dbReference type="AlphaFoldDB" id="A0A2N5NGH8"/>
<feature type="transmembrane region" description="Helical" evidence="1">
    <location>
        <begin position="6"/>
        <end position="25"/>
    </location>
</feature>
<dbReference type="RefSeq" id="WP_101879928.1">
    <property type="nucleotide sequence ID" value="NZ_CAXULC010000013.1"/>
</dbReference>
<evidence type="ECO:0000313" key="3">
    <source>
        <dbReference type="Proteomes" id="UP000234849"/>
    </source>
</evidence>
<protein>
    <submittedName>
        <fullName evidence="2">Uncharacterized protein</fullName>
    </submittedName>
</protein>
<accession>A0A2N5NGH8</accession>
<evidence type="ECO:0000256" key="1">
    <source>
        <dbReference type="SAM" id="Phobius"/>
    </source>
</evidence>
<reference evidence="2 3" key="1">
    <citation type="journal article" date="2017" name="Genome Med.">
        <title>A novel Ruminococcus gnavus clade enriched in inflammatory bowel disease patients.</title>
        <authorList>
            <person name="Hall A.B."/>
            <person name="Yassour M."/>
            <person name="Sauk J."/>
            <person name="Garner A."/>
            <person name="Jiang X."/>
            <person name="Arthur T."/>
            <person name="Lagoudas G.K."/>
            <person name="Vatanen T."/>
            <person name="Fornelos N."/>
            <person name="Wilson R."/>
            <person name="Bertha M."/>
            <person name="Cohen M."/>
            <person name="Garber J."/>
            <person name="Khalili H."/>
            <person name="Gevers D."/>
            <person name="Ananthakrishnan A.N."/>
            <person name="Kugathasan S."/>
            <person name="Lander E.S."/>
            <person name="Blainey P."/>
            <person name="Vlamakis H."/>
            <person name="Xavier R.J."/>
            <person name="Huttenhower C."/>
        </authorList>
    </citation>
    <scope>NUCLEOTIDE SEQUENCE [LARGE SCALE GENOMIC DNA]</scope>
    <source>
        <strain evidence="2 3">RJX1118</strain>
    </source>
</reference>
<name>A0A2N5NGH8_MEDGN</name>
<proteinExistence type="predicted"/>
<comment type="caution">
    <text evidence="2">The sequence shown here is derived from an EMBL/GenBank/DDBJ whole genome shotgun (WGS) entry which is preliminary data.</text>
</comment>
<gene>
    <name evidence="2" type="ORF">CDL18_11020</name>
</gene>
<keyword evidence="1" id="KW-1133">Transmembrane helix</keyword>
<dbReference type="InterPro" id="IPR038690">
    <property type="entry name" value="NusG_2_sf"/>
</dbReference>
<keyword evidence="1" id="KW-0472">Membrane</keyword>
<dbReference type="Proteomes" id="UP000234849">
    <property type="component" value="Unassembled WGS sequence"/>
</dbReference>
<dbReference type="CDD" id="cd09911">
    <property type="entry name" value="Lin0431_like"/>
    <property type="match status" value="1"/>
</dbReference>
<keyword evidence="1" id="KW-0812">Transmembrane</keyword>
<dbReference type="EMBL" id="NIHM01000015">
    <property type="protein sequence ID" value="PLT53968.1"/>
    <property type="molecule type" value="Genomic_DNA"/>
</dbReference>
<organism evidence="2 3">
    <name type="scientific">Mediterraneibacter gnavus</name>
    <name type="common">Ruminococcus gnavus</name>
    <dbReference type="NCBI Taxonomy" id="33038"/>
    <lineage>
        <taxon>Bacteria</taxon>
        <taxon>Bacillati</taxon>
        <taxon>Bacillota</taxon>
        <taxon>Clostridia</taxon>
        <taxon>Lachnospirales</taxon>
        <taxon>Lachnospiraceae</taxon>
        <taxon>Mediterraneibacter</taxon>
    </lineage>
</organism>
<dbReference type="Pfam" id="PF07009">
    <property type="entry name" value="NusG_II"/>
    <property type="match status" value="1"/>
</dbReference>
<evidence type="ECO:0000313" key="2">
    <source>
        <dbReference type="EMBL" id="PLT53968.1"/>
    </source>
</evidence>
<sequence length="117" mass="12832">MKKRDYILIGCILLIAAVCAGFFLLTGKKAQEAVVTVDGEVYGTYSLAKDQTIEIQDGNRLRIQNGQAKMEWADCPDQLCVHQKAIFRTGESIICLPNQVVVSVQGSKESELDGIVN</sequence>
<dbReference type="Gene3D" id="2.60.320.10">
    <property type="entry name" value="N-utilization substance G protein NusG, insert domain"/>
    <property type="match status" value="1"/>
</dbReference>